<reference evidence="1 2" key="1">
    <citation type="submission" date="2019-12" db="EMBL/GenBank/DDBJ databases">
        <title>A genome sequence resource for the geographically widespread anthracnose pathogen Colletotrichum asianum.</title>
        <authorList>
            <person name="Meng Y."/>
        </authorList>
    </citation>
    <scope>NUCLEOTIDE SEQUENCE [LARGE SCALE GENOMIC DNA]</scope>
    <source>
        <strain evidence="1 2">ICMP 18580</strain>
    </source>
</reference>
<dbReference type="AlphaFoldDB" id="A0A8H3ZQE1"/>
<evidence type="ECO:0000313" key="1">
    <source>
        <dbReference type="EMBL" id="KAF0328584.1"/>
    </source>
</evidence>
<dbReference type="Proteomes" id="UP000434172">
    <property type="component" value="Unassembled WGS sequence"/>
</dbReference>
<sequence length="20" mass="2231">MGRGRFYPQGLSTLVNFPSC</sequence>
<proteinExistence type="predicted"/>
<gene>
    <name evidence="1" type="ORF">GQ607_003996</name>
</gene>
<keyword evidence="2" id="KW-1185">Reference proteome</keyword>
<protein>
    <submittedName>
        <fullName evidence="1">Uncharacterized protein</fullName>
    </submittedName>
</protein>
<accession>A0A8H3ZQE1</accession>
<evidence type="ECO:0000313" key="2">
    <source>
        <dbReference type="Proteomes" id="UP000434172"/>
    </source>
</evidence>
<comment type="caution">
    <text evidence="1">The sequence shown here is derived from an EMBL/GenBank/DDBJ whole genome shotgun (WGS) entry which is preliminary data.</text>
</comment>
<name>A0A8H3ZQE1_9PEZI</name>
<dbReference type="EMBL" id="WOWK01000016">
    <property type="protein sequence ID" value="KAF0328584.1"/>
    <property type="molecule type" value="Genomic_DNA"/>
</dbReference>
<organism evidence="1 2">
    <name type="scientific">Colletotrichum asianum</name>
    <dbReference type="NCBI Taxonomy" id="702518"/>
    <lineage>
        <taxon>Eukaryota</taxon>
        <taxon>Fungi</taxon>
        <taxon>Dikarya</taxon>
        <taxon>Ascomycota</taxon>
        <taxon>Pezizomycotina</taxon>
        <taxon>Sordariomycetes</taxon>
        <taxon>Hypocreomycetidae</taxon>
        <taxon>Glomerellales</taxon>
        <taxon>Glomerellaceae</taxon>
        <taxon>Colletotrichum</taxon>
        <taxon>Colletotrichum gloeosporioides species complex</taxon>
    </lineage>
</organism>